<reference evidence="1 2" key="3">
    <citation type="journal article" date="2010" name="BMC Genomics">
        <title>Transcriptome sequencing and comparative analysis of cucumber flowers with different sex types.</title>
        <authorList>
            <person name="Guo S."/>
            <person name="Zheng Y."/>
            <person name="Joung J.G."/>
            <person name="Liu S."/>
            <person name="Zhang Z."/>
            <person name="Crasta O.R."/>
            <person name="Sobral B.W."/>
            <person name="Xu Y."/>
            <person name="Huang S."/>
            <person name="Fei Z."/>
        </authorList>
    </citation>
    <scope>NUCLEOTIDE SEQUENCE [LARGE SCALE GENOMIC DNA]</scope>
    <source>
        <strain evidence="2">cv. 9930</strain>
    </source>
</reference>
<organism evidence="1 2">
    <name type="scientific">Cucumis sativus</name>
    <name type="common">Cucumber</name>
    <dbReference type="NCBI Taxonomy" id="3659"/>
    <lineage>
        <taxon>Eukaryota</taxon>
        <taxon>Viridiplantae</taxon>
        <taxon>Streptophyta</taxon>
        <taxon>Embryophyta</taxon>
        <taxon>Tracheophyta</taxon>
        <taxon>Spermatophyta</taxon>
        <taxon>Magnoliopsida</taxon>
        <taxon>eudicotyledons</taxon>
        <taxon>Gunneridae</taxon>
        <taxon>Pentapetalae</taxon>
        <taxon>rosids</taxon>
        <taxon>fabids</taxon>
        <taxon>Cucurbitales</taxon>
        <taxon>Cucurbitaceae</taxon>
        <taxon>Benincaseae</taxon>
        <taxon>Cucumis</taxon>
    </lineage>
</organism>
<sequence length="51" mass="5801">MAGLREARLDEGFNKGIYLRAMQKEMKSEAELCGLRWRKTSVLLSSQGGRK</sequence>
<protein>
    <submittedName>
        <fullName evidence="1">Uncharacterized protein</fullName>
    </submittedName>
</protein>
<keyword evidence="2" id="KW-1185">Reference proteome</keyword>
<reference evidence="1 2" key="2">
    <citation type="journal article" date="2009" name="PLoS ONE">
        <title>An integrated genetic and cytogenetic map of the cucumber genome.</title>
        <authorList>
            <person name="Ren Y."/>
            <person name="Zhang Z."/>
            <person name="Liu J."/>
            <person name="Staub J.E."/>
            <person name="Han Y."/>
            <person name="Cheng Z."/>
            <person name="Li X."/>
            <person name="Lu J."/>
            <person name="Miao H."/>
            <person name="Kang H."/>
            <person name="Xie B."/>
            <person name="Gu X."/>
            <person name="Wang X."/>
            <person name="Du Y."/>
            <person name="Jin W."/>
            <person name="Huang S."/>
        </authorList>
    </citation>
    <scope>NUCLEOTIDE SEQUENCE [LARGE SCALE GENOMIC DNA]</scope>
    <source>
        <strain evidence="2">cv. 9930</strain>
    </source>
</reference>
<evidence type="ECO:0000313" key="1">
    <source>
        <dbReference type="EMBL" id="KGN50876.1"/>
    </source>
</evidence>
<reference evidence="1 2" key="4">
    <citation type="journal article" date="2011" name="BMC Genomics">
        <title>RNA-Seq improves annotation of protein-coding genes in the cucumber genome.</title>
        <authorList>
            <person name="Li Z."/>
            <person name="Zhang Z."/>
            <person name="Yan P."/>
            <person name="Huang S."/>
            <person name="Fei Z."/>
            <person name="Lin K."/>
        </authorList>
    </citation>
    <scope>NUCLEOTIDE SEQUENCE [LARGE SCALE GENOMIC DNA]</scope>
    <source>
        <strain evidence="2">cv. 9930</strain>
    </source>
</reference>
<dbReference type="AlphaFoldDB" id="A0A0A0KT03"/>
<gene>
    <name evidence="1" type="ORF">Csa_5G310300</name>
</gene>
<accession>A0A0A0KT03</accession>
<evidence type="ECO:0000313" key="2">
    <source>
        <dbReference type="Proteomes" id="UP000029981"/>
    </source>
</evidence>
<dbReference type="Gramene" id="KGN50876">
    <property type="protein sequence ID" value="KGN50876"/>
    <property type="gene ID" value="Csa_5G310300"/>
</dbReference>
<dbReference type="EMBL" id="CM002926">
    <property type="protein sequence ID" value="KGN50876.1"/>
    <property type="molecule type" value="Genomic_DNA"/>
</dbReference>
<reference evidence="1 2" key="1">
    <citation type="journal article" date="2009" name="Nat. Genet.">
        <title>The genome of the cucumber, Cucumis sativus L.</title>
        <authorList>
            <person name="Huang S."/>
            <person name="Li R."/>
            <person name="Zhang Z."/>
            <person name="Li L."/>
            <person name="Gu X."/>
            <person name="Fan W."/>
            <person name="Lucas W.J."/>
            <person name="Wang X."/>
            <person name="Xie B."/>
            <person name="Ni P."/>
            <person name="Ren Y."/>
            <person name="Zhu H."/>
            <person name="Li J."/>
            <person name="Lin K."/>
            <person name="Jin W."/>
            <person name="Fei Z."/>
            <person name="Li G."/>
            <person name="Staub J."/>
            <person name="Kilian A."/>
            <person name="van der Vossen E.A."/>
            <person name="Wu Y."/>
            <person name="Guo J."/>
            <person name="He J."/>
            <person name="Jia Z."/>
            <person name="Ren Y."/>
            <person name="Tian G."/>
            <person name="Lu Y."/>
            <person name="Ruan J."/>
            <person name="Qian W."/>
            <person name="Wang M."/>
            <person name="Huang Q."/>
            <person name="Li B."/>
            <person name="Xuan Z."/>
            <person name="Cao J."/>
            <person name="Asan"/>
            <person name="Wu Z."/>
            <person name="Zhang J."/>
            <person name="Cai Q."/>
            <person name="Bai Y."/>
            <person name="Zhao B."/>
            <person name="Han Y."/>
            <person name="Li Y."/>
            <person name="Li X."/>
            <person name="Wang S."/>
            <person name="Shi Q."/>
            <person name="Liu S."/>
            <person name="Cho W.K."/>
            <person name="Kim J.Y."/>
            <person name="Xu Y."/>
            <person name="Heller-Uszynska K."/>
            <person name="Miao H."/>
            <person name="Cheng Z."/>
            <person name="Zhang S."/>
            <person name="Wu J."/>
            <person name="Yang Y."/>
            <person name="Kang H."/>
            <person name="Li M."/>
            <person name="Liang H."/>
            <person name="Ren X."/>
            <person name="Shi Z."/>
            <person name="Wen M."/>
            <person name="Jian M."/>
            <person name="Yang H."/>
            <person name="Zhang G."/>
            <person name="Yang Z."/>
            <person name="Chen R."/>
            <person name="Liu S."/>
            <person name="Li J."/>
            <person name="Ma L."/>
            <person name="Liu H."/>
            <person name="Zhou Y."/>
            <person name="Zhao J."/>
            <person name="Fang X."/>
            <person name="Li G."/>
            <person name="Fang L."/>
            <person name="Li Y."/>
            <person name="Liu D."/>
            <person name="Zheng H."/>
            <person name="Zhang Y."/>
            <person name="Qin N."/>
            <person name="Li Z."/>
            <person name="Yang G."/>
            <person name="Yang S."/>
            <person name="Bolund L."/>
            <person name="Kristiansen K."/>
            <person name="Zheng H."/>
            <person name="Li S."/>
            <person name="Zhang X."/>
            <person name="Yang H."/>
            <person name="Wang J."/>
            <person name="Sun R."/>
            <person name="Zhang B."/>
            <person name="Jiang S."/>
            <person name="Wang J."/>
            <person name="Du Y."/>
            <person name="Li S."/>
        </authorList>
    </citation>
    <scope>NUCLEOTIDE SEQUENCE [LARGE SCALE GENOMIC DNA]</scope>
    <source>
        <strain evidence="2">cv. 9930</strain>
    </source>
</reference>
<dbReference type="Proteomes" id="UP000029981">
    <property type="component" value="Chromosome 5"/>
</dbReference>
<name>A0A0A0KT03_CUCSA</name>
<proteinExistence type="predicted"/>